<dbReference type="AlphaFoldDB" id="A0A5B7ISY6"/>
<reference evidence="1 2" key="1">
    <citation type="submission" date="2019-05" db="EMBL/GenBank/DDBJ databases">
        <title>Another draft genome of Portunus trituberculatus and its Hox gene families provides insights of decapod evolution.</title>
        <authorList>
            <person name="Jeong J.-H."/>
            <person name="Song I."/>
            <person name="Kim S."/>
            <person name="Choi T."/>
            <person name="Kim D."/>
            <person name="Ryu S."/>
            <person name="Kim W."/>
        </authorList>
    </citation>
    <scope>NUCLEOTIDE SEQUENCE [LARGE SCALE GENOMIC DNA]</scope>
    <source>
        <tissue evidence="1">Muscle</tissue>
    </source>
</reference>
<evidence type="ECO:0000313" key="2">
    <source>
        <dbReference type="Proteomes" id="UP000324222"/>
    </source>
</evidence>
<gene>
    <name evidence="1" type="ORF">E2C01_078504</name>
</gene>
<keyword evidence="2" id="KW-1185">Reference proteome</keyword>
<evidence type="ECO:0000313" key="1">
    <source>
        <dbReference type="EMBL" id="MPC83788.1"/>
    </source>
</evidence>
<dbReference type="Proteomes" id="UP000324222">
    <property type="component" value="Unassembled WGS sequence"/>
</dbReference>
<protein>
    <submittedName>
        <fullName evidence="1">Uncharacterized protein</fullName>
    </submittedName>
</protein>
<comment type="caution">
    <text evidence="1">The sequence shown here is derived from an EMBL/GenBank/DDBJ whole genome shotgun (WGS) entry which is preliminary data.</text>
</comment>
<accession>A0A5B7ISY6</accession>
<name>A0A5B7ISY6_PORTR</name>
<proteinExistence type="predicted"/>
<dbReference type="EMBL" id="VSRR010063501">
    <property type="protein sequence ID" value="MPC83788.1"/>
    <property type="molecule type" value="Genomic_DNA"/>
</dbReference>
<organism evidence="1 2">
    <name type="scientific">Portunus trituberculatus</name>
    <name type="common">Swimming crab</name>
    <name type="synonym">Neptunus trituberculatus</name>
    <dbReference type="NCBI Taxonomy" id="210409"/>
    <lineage>
        <taxon>Eukaryota</taxon>
        <taxon>Metazoa</taxon>
        <taxon>Ecdysozoa</taxon>
        <taxon>Arthropoda</taxon>
        <taxon>Crustacea</taxon>
        <taxon>Multicrustacea</taxon>
        <taxon>Malacostraca</taxon>
        <taxon>Eumalacostraca</taxon>
        <taxon>Eucarida</taxon>
        <taxon>Decapoda</taxon>
        <taxon>Pleocyemata</taxon>
        <taxon>Brachyura</taxon>
        <taxon>Eubrachyura</taxon>
        <taxon>Portunoidea</taxon>
        <taxon>Portunidae</taxon>
        <taxon>Portuninae</taxon>
        <taxon>Portunus</taxon>
    </lineage>
</organism>
<sequence>MTLLLTLNLTSHSYFHSGRRDTGGGVLLFPRGREWLPGVSELPSGVPAGEGVLLRYPASLAKALRRETDGGGTGRRPRRGGRLLSEGLAHPAVLCAGARRQDLRQQRHGASLPVPVPAWVLGPASGVPRGAGGRGAHWLQGQVSL</sequence>